<dbReference type="Pfam" id="PF13193">
    <property type="entry name" value="AMP-binding_C"/>
    <property type="match status" value="1"/>
</dbReference>
<evidence type="ECO:0000256" key="1">
    <source>
        <dbReference type="ARBA" id="ARBA00006432"/>
    </source>
</evidence>
<dbReference type="InterPro" id="IPR045851">
    <property type="entry name" value="AMP-bd_C_sf"/>
</dbReference>
<dbReference type="InterPro" id="IPR000873">
    <property type="entry name" value="AMP-dep_synth/lig_dom"/>
</dbReference>
<dbReference type="Pfam" id="PF00501">
    <property type="entry name" value="AMP-binding"/>
    <property type="match status" value="2"/>
</dbReference>
<name>A0ABU1N748_9CAUL</name>
<comment type="caution">
    <text evidence="5">The sequence shown here is derived from an EMBL/GenBank/DDBJ whole genome shotgun (WGS) entry which is preliminary data.</text>
</comment>
<dbReference type="InterPro" id="IPR042099">
    <property type="entry name" value="ANL_N_sf"/>
</dbReference>
<feature type="domain" description="AMP-binding enzyme C-terminal" evidence="4">
    <location>
        <begin position="404"/>
        <end position="471"/>
    </location>
</feature>
<dbReference type="GO" id="GO:0016874">
    <property type="term" value="F:ligase activity"/>
    <property type="evidence" value="ECO:0007669"/>
    <property type="project" value="UniProtKB-KW"/>
</dbReference>
<reference evidence="5 6" key="1">
    <citation type="submission" date="2023-07" db="EMBL/GenBank/DDBJ databases">
        <title>Sorghum-associated microbial communities from plants grown in Nebraska, USA.</title>
        <authorList>
            <person name="Schachtman D."/>
        </authorList>
    </citation>
    <scope>NUCLEOTIDE SEQUENCE [LARGE SCALE GENOMIC DNA]</scope>
    <source>
        <strain evidence="5 6">DS2154</strain>
    </source>
</reference>
<dbReference type="EMBL" id="JAVDRL010000019">
    <property type="protein sequence ID" value="MDR6534112.1"/>
    <property type="molecule type" value="Genomic_DNA"/>
</dbReference>
<keyword evidence="2 5" id="KW-0436">Ligase</keyword>
<dbReference type="RefSeq" id="WP_310035285.1">
    <property type="nucleotide sequence ID" value="NZ_JAVDRL010000019.1"/>
</dbReference>
<evidence type="ECO:0000259" key="4">
    <source>
        <dbReference type="Pfam" id="PF13193"/>
    </source>
</evidence>
<dbReference type="InterPro" id="IPR025110">
    <property type="entry name" value="AMP-bd_C"/>
</dbReference>
<comment type="similarity">
    <text evidence="1">Belongs to the ATP-dependent AMP-binding enzyme family.</text>
</comment>
<gene>
    <name evidence="5" type="ORF">J2800_004883</name>
</gene>
<dbReference type="Gene3D" id="3.40.50.12780">
    <property type="entry name" value="N-terminal domain of ligase-like"/>
    <property type="match status" value="1"/>
</dbReference>
<feature type="domain" description="AMP-dependent synthetase/ligase" evidence="3">
    <location>
        <begin position="28"/>
        <end position="124"/>
    </location>
</feature>
<evidence type="ECO:0000313" key="5">
    <source>
        <dbReference type="EMBL" id="MDR6534112.1"/>
    </source>
</evidence>
<dbReference type="SUPFAM" id="SSF56801">
    <property type="entry name" value="Acetyl-CoA synthetase-like"/>
    <property type="match status" value="1"/>
</dbReference>
<keyword evidence="6" id="KW-1185">Reference proteome</keyword>
<accession>A0ABU1N748</accession>
<evidence type="ECO:0000313" key="6">
    <source>
        <dbReference type="Proteomes" id="UP001262754"/>
    </source>
</evidence>
<protein>
    <submittedName>
        <fullName evidence="5">Bile acid-coenzyme A ligase</fullName>
    </submittedName>
</protein>
<proteinExistence type="inferred from homology"/>
<organism evidence="5 6">
    <name type="scientific">Caulobacter rhizosphaerae</name>
    <dbReference type="NCBI Taxonomy" id="2010972"/>
    <lineage>
        <taxon>Bacteria</taxon>
        <taxon>Pseudomonadati</taxon>
        <taxon>Pseudomonadota</taxon>
        <taxon>Alphaproteobacteria</taxon>
        <taxon>Caulobacterales</taxon>
        <taxon>Caulobacteraceae</taxon>
        <taxon>Caulobacter</taxon>
    </lineage>
</organism>
<dbReference type="PANTHER" id="PTHR43201:SF5">
    <property type="entry name" value="MEDIUM-CHAIN ACYL-COA LIGASE ACSF2, MITOCHONDRIAL"/>
    <property type="match status" value="1"/>
</dbReference>
<evidence type="ECO:0000259" key="3">
    <source>
        <dbReference type="Pfam" id="PF00501"/>
    </source>
</evidence>
<sequence>MSLVFDASAFLTRDGAPREGAPLGALLSAQARLQPDRPAVTLGAQTLTFAQLDAAANRRARRLIALGVRPDDTVMIALPNGLAYYETAFAIWKAGASPAHVSHRLTDSEFAALVELMRPRLVIGRGEDAPFDGFEALDPSPLPPMAAQVWRVATSGGSTGRPKLIQDRRPARWTAAMGPMRMRPGAVILNPAPLHHSAPFAQILMTIAQGGHAIEMGRFDAEAWLRLAQAHAVTYAYLVPTMMHRILRLPEAQRAAANLSALETVLHMAAPCPAWLKQAWIDWLGPDAIWEVYGGAERMGSCVIGGREWLDHPGSVGRPRPDIGMRITDDAGRELPVGEVGEIWFRTPLEEGPTYAYVGADRRERDGWNSFGDLGRVDADGYLYLADRRTDMILCGGVNLYPAEIEAEIERHPAVICAVVVGLPDEDLGTRPHAIVQSDWPSEPLASELRAALALTLSTNKIPRAFEITTEPLRDAAGKVRRSALAEARR</sequence>
<evidence type="ECO:0000256" key="2">
    <source>
        <dbReference type="ARBA" id="ARBA00022598"/>
    </source>
</evidence>
<dbReference type="PANTHER" id="PTHR43201">
    <property type="entry name" value="ACYL-COA SYNTHETASE"/>
    <property type="match status" value="1"/>
</dbReference>
<dbReference type="Proteomes" id="UP001262754">
    <property type="component" value="Unassembled WGS sequence"/>
</dbReference>
<feature type="domain" description="AMP-dependent synthetase/ligase" evidence="3">
    <location>
        <begin position="155"/>
        <end position="348"/>
    </location>
</feature>
<dbReference type="Gene3D" id="3.30.300.30">
    <property type="match status" value="1"/>
</dbReference>